<dbReference type="CDD" id="cd06225">
    <property type="entry name" value="HAMP"/>
    <property type="match status" value="1"/>
</dbReference>
<dbReference type="PROSITE" id="PS50111">
    <property type="entry name" value="CHEMOTAXIS_TRANSDUC_2"/>
    <property type="match status" value="1"/>
</dbReference>
<dbReference type="InterPro" id="IPR003660">
    <property type="entry name" value="HAMP_dom"/>
</dbReference>
<evidence type="ECO:0000313" key="13">
    <source>
        <dbReference type="EMBL" id="MBE8717213.1"/>
    </source>
</evidence>
<evidence type="ECO:0000259" key="11">
    <source>
        <dbReference type="PROSITE" id="PS50192"/>
    </source>
</evidence>
<name>A0A928V3L6_9GAMM</name>
<feature type="domain" description="T-SNARE coiled-coil homology" evidence="11">
    <location>
        <begin position="481"/>
        <end position="543"/>
    </location>
</feature>
<evidence type="ECO:0000259" key="12">
    <source>
        <dbReference type="PROSITE" id="PS50885"/>
    </source>
</evidence>
<keyword evidence="2" id="KW-1003">Cell membrane</keyword>
<comment type="caution">
    <text evidence="13">The sequence shown here is derived from an EMBL/GenBank/DDBJ whole genome shotgun (WGS) entry which is preliminary data.</text>
</comment>
<evidence type="ECO:0000256" key="3">
    <source>
        <dbReference type="ARBA" id="ARBA00022692"/>
    </source>
</evidence>
<dbReference type="CDD" id="cd11386">
    <property type="entry name" value="MCP_signal"/>
    <property type="match status" value="1"/>
</dbReference>
<gene>
    <name evidence="13" type="ORF">C4F51_08445</name>
</gene>
<keyword evidence="5 9" id="KW-0472">Membrane</keyword>
<feature type="domain" description="Methyl-accepting transducer" evidence="10">
    <location>
        <begin position="294"/>
        <end position="530"/>
    </location>
</feature>
<dbReference type="Pfam" id="PF00672">
    <property type="entry name" value="HAMP"/>
    <property type="match status" value="1"/>
</dbReference>
<dbReference type="SMART" id="SM00283">
    <property type="entry name" value="MA"/>
    <property type="match status" value="1"/>
</dbReference>
<dbReference type="Pfam" id="PF00015">
    <property type="entry name" value="MCPsignal"/>
    <property type="match status" value="1"/>
</dbReference>
<protein>
    <submittedName>
        <fullName evidence="13">Methyl-accepting chemotaxis protein</fullName>
    </submittedName>
</protein>
<dbReference type="PANTHER" id="PTHR32089">
    <property type="entry name" value="METHYL-ACCEPTING CHEMOTAXIS PROTEIN MCPB"/>
    <property type="match status" value="1"/>
</dbReference>
<dbReference type="AlphaFoldDB" id="A0A928V3L6"/>
<evidence type="ECO:0000256" key="5">
    <source>
        <dbReference type="ARBA" id="ARBA00023136"/>
    </source>
</evidence>
<dbReference type="GO" id="GO:0005886">
    <property type="term" value="C:plasma membrane"/>
    <property type="evidence" value="ECO:0007669"/>
    <property type="project" value="UniProtKB-SubCell"/>
</dbReference>
<keyword evidence="3 9" id="KW-0812">Transmembrane</keyword>
<evidence type="ECO:0000256" key="9">
    <source>
        <dbReference type="SAM" id="Phobius"/>
    </source>
</evidence>
<dbReference type="EMBL" id="PRDL01000001">
    <property type="protein sequence ID" value="MBE8717213.1"/>
    <property type="molecule type" value="Genomic_DNA"/>
</dbReference>
<dbReference type="SUPFAM" id="SSF58104">
    <property type="entry name" value="Methyl-accepting chemotaxis protein (MCP) signaling domain"/>
    <property type="match status" value="1"/>
</dbReference>
<evidence type="ECO:0000256" key="4">
    <source>
        <dbReference type="ARBA" id="ARBA00022989"/>
    </source>
</evidence>
<dbReference type="Gene3D" id="1.10.287.950">
    <property type="entry name" value="Methyl-accepting chemotaxis protein"/>
    <property type="match status" value="1"/>
</dbReference>
<dbReference type="PROSITE" id="PS50192">
    <property type="entry name" value="T_SNARE"/>
    <property type="match status" value="1"/>
</dbReference>
<feature type="transmembrane region" description="Helical" evidence="9">
    <location>
        <begin position="12"/>
        <end position="33"/>
    </location>
</feature>
<evidence type="ECO:0000256" key="7">
    <source>
        <dbReference type="ARBA" id="ARBA00029447"/>
    </source>
</evidence>
<evidence type="ECO:0000256" key="8">
    <source>
        <dbReference type="PROSITE-ProRule" id="PRU00284"/>
    </source>
</evidence>
<dbReference type="GO" id="GO:0006935">
    <property type="term" value="P:chemotaxis"/>
    <property type="evidence" value="ECO:0007669"/>
    <property type="project" value="UniProtKB-ARBA"/>
</dbReference>
<comment type="subcellular location">
    <subcellularLocation>
        <location evidence="1">Cell inner membrane</location>
        <topology evidence="1">Multi-pass membrane protein</topology>
    </subcellularLocation>
</comment>
<accession>A0A928V3L6</accession>
<keyword evidence="2" id="KW-0997">Cell inner membrane</keyword>
<evidence type="ECO:0000259" key="10">
    <source>
        <dbReference type="PROSITE" id="PS50111"/>
    </source>
</evidence>
<dbReference type="InterPro" id="IPR004089">
    <property type="entry name" value="MCPsignal_dom"/>
</dbReference>
<feature type="domain" description="HAMP" evidence="12">
    <location>
        <begin position="235"/>
        <end position="289"/>
    </location>
</feature>
<dbReference type="PANTHER" id="PTHR32089:SF119">
    <property type="entry name" value="METHYL-ACCEPTING CHEMOTAXIS PROTEIN CTPL"/>
    <property type="match status" value="1"/>
</dbReference>
<evidence type="ECO:0000313" key="14">
    <source>
        <dbReference type="Proteomes" id="UP000652567"/>
    </source>
</evidence>
<keyword evidence="6 8" id="KW-0807">Transducer</keyword>
<proteinExistence type="inferred from homology"/>
<evidence type="ECO:0000256" key="6">
    <source>
        <dbReference type="ARBA" id="ARBA00023224"/>
    </source>
</evidence>
<sequence length="566" mass="61351">MTNWYQNLGFRWKLTLPLVLLVVLFIYVGLYAVRSSQTLASHAEVVAGTNLPEIELLLQADRDLYQALSAERALLTGQWTDEEWKALELEHAENVEQSRDRVMQSFALSDTATAAEREEFLRLLDAWVKYSSGLVQQAATAGEGVDTSNLTDEEALFADEIVLRSDLLEQSFNEGYATFTNLRNFIDQVGDRRMNHIERLTQTINDDSQRITRQLILCVVAGTLVIMLAAWLLPLLVTVPLKTISGRIRNIAEGDGDLTIRINIDRQDELGELAGNVNLFMEKLQKLIGEIRSNSEEVSGAAEFLLTVSGSSEQAADEQCQAITMVVAAVNELTVAIQEVARNTGDTAQSAREANTTTEMGQTRIRTAVDRVKHLSAHITTTADIMVRLEQEARQVTSVIDVIRGVAEQTNLLALNAAIEAARAGESGRGFAVVADEVRTLASRTQQSTTDIQGMLSQLQAGVQKAVEAMNASASMTDDAVVAANEAGESLAGIAAAVQNITNMSIQIATAAEEQSSVTAEIDKNLVGINQLATSTSGDAGKTASASQQLNQLSVGLRQLLGSFRI</sequence>
<reference evidence="13" key="1">
    <citation type="submission" date="2018-07" db="EMBL/GenBank/DDBJ databases">
        <title>Genome assembly of strain Ka43.</title>
        <authorList>
            <person name="Kukolya J."/>
            <person name="Nagy I."/>
            <person name="Horvath B."/>
            <person name="Toth A."/>
        </authorList>
    </citation>
    <scope>NUCLEOTIDE SEQUENCE</scope>
    <source>
        <strain evidence="13">KB43</strain>
    </source>
</reference>
<evidence type="ECO:0000256" key="2">
    <source>
        <dbReference type="ARBA" id="ARBA00022519"/>
    </source>
</evidence>
<dbReference type="SMART" id="SM00304">
    <property type="entry name" value="HAMP"/>
    <property type="match status" value="1"/>
</dbReference>
<comment type="similarity">
    <text evidence="7">Belongs to the methyl-accepting chemotaxis (MCP) protein family.</text>
</comment>
<dbReference type="Proteomes" id="UP000652567">
    <property type="component" value="Unassembled WGS sequence"/>
</dbReference>
<dbReference type="RefSeq" id="WP_193908887.1">
    <property type="nucleotide sequence ID" value="NZ_PRDL01000001.1"/>
</dbReference>
<dbReference type="PROSITE" id="PS50885">
    <property type="entry name" value="HAMP"/>
    <property type="match status" value="1"/>
</dbReference>
<feature type="transmembrane region" description="Helical" evidence="9">
    <location>
        <begin position="215"/>
        <end position="237"/>
    </location>
</feature>
<keyword evidence="4 9" id="KW-1133">Transmembrane helix</keyword>
<organism evidence="13 14">
    <name type="scientific">Cellvibrio polysaccharolyticus</name>
    <dbReference type="NCBI Taxonomy" id="2082724"/>
    <lineage>
        <taxon>Bacteria</taxon>
        <taxon>Pseudomonadati</taxon>
        <taxon>Pseudomonadota</taxon>
        <taxon>Gammaproteobacteria</taxon>
        <taxon>Cellvibrionales</taxon>
        <taxon>Cellvibrionaceae</taxon>
        <taxon>Cellvibrio</taxon>
    </lineage>
</organism>
<dbReference type="FunFam" id="1.10.287.950:FF:000001">
    <property type="entry name" value="Methyl-accepting chemotaxis sensory transducer"/>
    <property type="match status" value="1"/>
</dbReference>
<dbReference type="GO" id="GO:0007165">
    <property type="term" value="P:signal transduction"/>
    <property type="evidence" value="ECO:0007669"/>
    <property type="project" value="UniProtKB-KW"/>
</dbReference>
<evidence type="ECO:0000256" key="1">
    <source>
        <dbReference type="ARBA" id="ARBA00004429"/>
    </source>
</evidence>
<keyword evidence="14" id="KW-1185">Reference proteome</keyword>
<dbReference type="InterPro" id="IPR000727">
    <property type="entry name" value="T_SNARE_dom"/>
</dbReference>